<accession>A3IXG2</accession>
<sequence>MKYLNLGCGSHFHPDWTNVDFVSTQEGVIAYDLRKGIPFDDASFDVVYHSHVLEHFTKGEAERFLEECHRVLRPNGLIRVVVPDLEQIARQYLKALDEASQESAEGTANYNWILLEMFDQVARHQSGGEMAAYLAEENISNESFVIDRIGAEGENLIKLLRPLKNQLPPPFSFNPETDNFEEVALKVGKFRLSGEVHQWMYDRYSLERILRKTGFTDVKVCQANESRIPEFERFSLDVQLDGRIRKPDSLFVEAVESRPNYWRQVFITGKTDIQPFKILQLNTIDIGGGAARATYRLHKGLQQAGHKSLMLANYKLSTDETVCLVNPLPELDESQKEAFTTLQTHYINENRTELSNTLFNFPYPGWDVSQVEEVQEADIIQLHWVAMFQSPQTLKRLASLGKPIVWTLHDMWAFTGGCHYTAGCDGYQTNCDHCPQLKEDKFNLAAAILQDKLDLLSGVNLTIVTPSYWLADCVRKSALFKHQRVEVIPNGVETDRFIPIPKTKAKEGLGIKPNTFTLLIGADNGNEKRKGFEEMIKALEVCLEDGRFFIAVQQEKIKLLSFGIPNDQLNSLKIPIVSLGQI</sequence>
<evidence type="ECO:0000313" key="4">
    <source>
        <dbReference type="Proteomes" id="UP000003781"/>
    </source>
</evidence>
<dbReference type="InterPro" id="IPR013216">
    <property type="entry name" value="Methyltransf_11"/>
</dbReference>
<dbReference type="Pfam" id="PF08241">
    <property type="entry name" value="Methyltransf_11"/>
    <property type="match status" value="1"/>
</dbReference>
<name>A3IXG2_9CHRO</name>
<gene>
    <name evidence="3" type="ORF">CY0110_11842</name>
</gene>
<dbReference type="SUPFAM" id="SSF53335">
    <property type="entry name" value="S-adenosyl-L-methionine-dependent methyltransferases"/>
    <property type="match status" value="1"/>
</dbReference>
<dbReference type="CDD" id="cd02440">
    <property type="entry name" value="AdoMet_MTases"/>
    <property type="match status" value="1"/>
</dbReference>
<reference evidence="3 4" key="1">
    <citation type="submission" date="2007-03" db="EMBL/GenBank/DDBJ databases">
        <authorList>
            <person name="Stal L."/>
            <person name="Ferriera S."/>
            <person name="Johnson J."/>
            <person name="Kravitz S."/>
            <person name="Beeson K."/>
            <person name="Sutton G."/>
            <person name="Rogers Y.-H."/>
            <person name="Friedman R."/>
            <person name="Frazier M."/>
            <person name="Venter J.C."/>
        </authorList>
    </citation>
    <scope>NUCLEOTIDE SEQUENCE [LARGE SCALE GENOMIC DNA]</scope>
    <source>
        <strain evidence="3 4">CCY0110</strain>
    </source>
</reference>
<dbReference type="Proteomes" id="UP000003781">
    <property type="component" value="Unassembled WGS sequence"/>
</dbReference>
<evidence type="ECO:0000259" key="1">
    <source>
        <dbReference type="Pfam" id="PF08241"/>
    </source>
</evidence>
<organism evidence="3 4">
    <name type="scientific">Crocosphaera chwakensis CCY0110</name>
    <dbReference type="NCBI Taxonomy" id="391612"/>
    <lineage>
        <taxon>Bacteria</taxon>
        <taxon>Bacillati</taxon>
        <taxon>Cyanobacteriota</taxon>
        <taxon>Cyanophyceae</taxon>
        <taxon>Oscillatoriophycideae</taxon>
        <taxon>Chroococcales</taxon>
        <taxon>Aphanothecaceae</taxon>
        <taxon>Crocosphaera</taxon>
        <taxon>Crocosphaera chwakensis</taxon>
    </lineage>
</organism>
<dbReference type="RefSeq" id="WP_008278069.1">
    <property type="nucleotide sequence ID" value="NZ_AAXW01000065.1"/>
</dbReference>
<dbReference type="OrthoDB" id="457170at2"/>
<keyword evidence="3" id="KW-0808">Transferase</keyword>
<feature type="non-terminal residue" evidence="3">
    <location>
        <position position="582"/>
    </location>
</feature>
<feature type="domain" description="Methyltransferase type 11" evidence="1">
    <location>
        <begin position="30"/>
        <end position="78"/>
    </location>
</feature>
<dbReference type="InterPro" id="IPR028098">
    <property type="entry name" value="Glyco_trans_4-like_N"/>
</dbReference>
<dbReference type="Gene3D" id="3.40.50.150">
    <property type="entry name" value="Vaccinia Virus protein VP39"/>
    <property type="match status" value="1"/>
</dbReference>
<evidence type="ECO:0000259" key="2">
    <source>
        <dbReference type="Pfam" id="PF13439"/>
    </source>
</evidence>
<comment type="caution">
    <text evidence="3">The sequence shown here is derived from an EMBL/GenBank/DDBJ whole genome shotgun (WGS) entry which is preliminary data.</text>
</comment>
<dbReference type="Pfam" id="PF13439">
    <property type="entry name" value="Glyco_transf_4"/>
    <property type="match status" value="1"/>
</dbReference>
<feature type="domain" description="Glycosyltransferase subfamily 4-like N-terminal" evidence="2">
    <location>
        <begin position="288"/>
        <end position="496"/>
    </location>
</feature>
<protein>
    <submittedName>
        <fullName evidence="3">Probable glucosyltransferase</fullName>
    </submittedName>
</protein>
<keyword evidence="4" id="KW-1185">Reference proteome</keyword>
<dbReference type="AlphaFoldDB" id="A3IXG2"/>
<dbReference type="GO" id="GO:0008757">
    <property type="term" value="F:S-adenosylmethionine-dependent methyltransferase activity"/>
    <property type="evidence" value="ECO:0007669"/>
    <property type="project" value="InterPro"/>
</dbReference>
<dbReference type="Gene3D" id="3.40.50.2000">
    <property type="entry name" value="Glycogen Phosphorylase B"/>
    <property type="match status" value="1"/>
</dbReference>
<proteinExistence type="predicted"/>
<dbReference type="EMBL" id="AAXW01000065">
    <property type="protein sequence ID" value="EAZ88809.1"/>
    <property type="molecule type" value="Genomic_DNA"/>
</dbReference>
<dbReference type="eggNOG" id="COG4627">
    <property type="taxonomic scope" value="Bacteria"/>
</dbReference>
<evidence type="ECO:0000313" key="3">
    <source>
        <dbReference type="EMBL" id="EAZ88809.1"/>
    </source>
</evidence>
<dbReference type="InterPro" id="IPR029063">
    <property type="entry name" value="SAM-dependent_MTases_sf"/>
</dbReference>
<dbReference type="eggNOG" id="COG0438">
    <property type="taxonomic scope" value="Bacteria"/>
</dbReference>
<dbReference type="SUPFAM" id="SSF53756">
    <property type="entry name" value="UDP-Glycosyltransferase/glycogen phosphorylase"/>
    <property type="match status" value="1"/>
</dbReference>